<dbReference type="AlphaFoldDB" id="A0A2Z5N4N4"/>
<sequence length="75" mass="8672">MRQSFFGGSECDARLWRIGDLPRVGIRARRRVDAQGATGNRLPGFRLRRTLHRERGERIVDSQYPCSKRNIGTML</sequence>
<reference evidence="1 2" key="1">
    <citation type="journal article" date="2018" name="ISME J.">
        <title>Involvement of Burkholderiaceae and sulfurous volatiles in disease-suppressive soils.</title>
        <authorList>
            <person name="Carrion V.J."/>
            <person name="Cordovez V."/>
            <person name="Tyc O."/>
            <person name="Etalo D.W."/>
            <person name="de Bruijn I."/>
            <person name="de Jager V.C."/>
            <person name="Medema M.H."/>
            <person name="Eberl L."/>
            <person name="Raaijmakers J.M."/>
        </authorList>
    </citation>
    <scope>NUCLEOTIDE SEQUENCE [LARGE SCALE GENOMIC DNA]</scope>
    <source>
        <strain evidence="2">mHSR5</strain>
    </source>
</reference>
<evidence type="ECO:0000313" key="2">
    <source>
        <dbReference type="Proteomes" id="UP000253104"/>
    </source>
</evidence>
<name>A0A2Z5N4N4_BURPY</name>
<gene>
    <name evidence="1" type="ORF">CUJ89_29995</name>
</gene>
<dbReference type="Proteomes" id="UP000253104">
    <property type="component" value="Chromosome mHSR5_B"/>
</dbReference>
<evidence type="ECO:0000313" key="1">
    <source>
        <dbReference type="EMBL" id="AXF24512.1"/>
    </source>
</evidence>
<organism evidence="1 2">
    <name type="scientific">Burkholderia pyrrocinia</name>
    <name type="common">Pseudomonas pyrrocinia</name>
    <dbReference type="NCBI Taxonomy" id="60550"/>
    <lineage>
        <taxon>Bacteria</taxon>
        <taxon>Pseudomonadati</taxon>
        <taxon>Pseudomonadota</taxon>
        <taxon>Betaproteobacteria</taxon>
        <taxon>Burkholderiales</taxon>
        <taxon>Burkholderiaceae</taxon>
        <taxon>Burkholderia</taxon>
        <taxon>Burkholderia cepacia complex</taxon>
    </lineage>
</organism>
<dbReference type="EMBL" id="CP024903">
    <property type="protein sequence ID" value="AXF24512.1"/>
    <property type="molecule type" value="Genomic_DNA"/>
</dbReference>
<dbReference type="OrthoDB" id="9014323at2"/>
<proteinExistence type="predicted"/>
<accession>A0A2Z5N4N4</accession>
<protein>
    <submittedName>
        <fullName evidence="1">Uncharacterized protein</fullName>
    </submittedName>
</protein>